<evidence type="ECO:0000256" key="7">
    <source>
        <dbReference type="ARBA" id="ARBA00047942"/>
    </source>
</evidence>
<evidence type="ECO:0000256" key="5">
    <source>
        <dbReference type="ARBA" id="ARBA00022691"/>
    </source>
</evidence>
<dbReference type="EC" id="2.1.1.72" evidence="2"/>
<dbReference type="InterPro" id="IPR022749">
    <property type="entry name" value="D12N6_MeTrfase_N"/>
</dbReference>
<comment type="catalytic activity">
    <reaction evidence="7">
        <text>a 2'-deoxyadenosine in DNA + S-adenosyl-L-methionine = an N(6)-methyl-2'-deoxyadenosine in DNA + S-adenosyl-L-homocysteine + H(+)</text>
        <dbReference type="Rhea" id="RHEA:15197"/>
        <dbReference type="Rhea" id="RHEA-COMP:12418"/>
        <dbReference type="Rhea" id="RHEA-COMP:12419"/>
        <dbReference type="ChEBI" id="CHEBI:15378"/>
        <dbReference type="ChEBI" id="CHEBI:57856"/>
        <dbReference type="ChEBI" id="CHEBI:59789"/>
        <dbReference type="ChEBI" id="CHEBI:90615"/>
        <dbReference type="ChEBI" id="CHEBI:90616"/>
        <dbReference type="EC" id="2.1.1.72"/>
    </reaction>
</comment>
<dbReference type="Gene3D" id="3.40.50.150">
    <property type="entry name" value="Vaccinia Virus protein VP39"/>
    <property type="match status" value="1"/>
</dbReference>
<evidence type="ECO:0000256" key="1">
    <source>
        <dbReference type="ARBA" id="ARBA00006594"/>
    </source>
</evidence>
<dbReference type="InterPro" id="IPR002052">
    <property type="entry name" value="DNA_methylase_N6_adenine_CS"/>
</dbReference>
<accession>A0A1H7XJH3</accession>
<keyword evidence="11" id="KW-1185">Reference proteome</keyword>
<reference evidence="10 11" key="1">
    <citation type="submission" date="2016-10" db="EMBL/GenBank/DDBJ databases">
        <authorList>
            <person name="de Groot N.N."/>
        </authorList>
    </citation>
    <scope>NUCLEOTIDE SEQUENCE [LARGE SCALE GENOMIC DNA]</scope>
    <source>
        <strain evidence="10 11">DSM 100674</strain>
    </source>
</reference>
<dbReference type="EMBL" id="FOAG01000021">
    <property type="protein sequence ID" value="SEM33911.1"/>
    <property type="molecule type" value="Genomic_DNA"/>
</dbReference>
<dbReference type="InterPro" id="IPR038333">
    <property type="entry name" value="T1MK-like_N_sf"/>
</dbReference>
<dbReference type="PROSITE" id="PS00092">
    <property type="entry name" value="N6_MTASE"/>
    <property type="match status" value="1"/>
</dbReference>
<dbReference type="InterPro" id="IPR003356">
    <property type="entry name" value="DNA_methylase_A-5"/>
</dbReference>
<evidence type="ECO:0000313" key="11">
    <source>
        <dbReference type="Proteomes" id="UP000199582"/>
    </source>
</evidence>
<sequence>MSNADIKSLGSFVWSVAELLRGDFKQSEYGKVVLPFVVLRRLDCILEQTKPAVLEMAASLPQEMDDEARDTLLSGIVGQDIRLYNLSRFTFASLKGQDAKDIHKNLIDYITKFSGNVRDVFLDKFLFTDQLKRLNDAGLLYQVFDKFSQIDLHPNAISNLEMGYLFEDLIRRFSEISNETAGEHYTPREVIRLIVSLLLINDRDALTGSGVIRQVYDPAAGTGGMLSIAEMEMKALNERIRVELFGQELNPESFAICKSDMLVTGHNPENIAFGNTLTQDAHTGKRFHYMLSNPPYGVDWKKYADPIKDEAANDGMQGRFGAGLPRISDGQLLFLQHMISKMRNDEQGSRIGIVMNGSPLFTGGVGSGESEIRRWMMENDWVEAIIALPTDLFYNTGIQTYVWLLTNRKDKARRGKVQLIDASSDRFWKSMRKSLGSKRREIPPEACDEITRIYSEMLNGGSGWGEFSKIFDTTDFGYREIRVERPLKLAFQVTEEGLAALEEAKPFERLDEPDRKGLVQALLKGLPEGKRWLNREEFERVLGKALRGAGIKLAAPVKKAVLAALSERDEDAAVCTDAKGNPEPDTDLRDHELVPLGQNWRDYVQREVLPFVPDAWVDETYTDAQDGGIGRVGYEINFNRYFYKYVPPRPLAEIDAELKALEAEIAGLLQEVVE</sequence>
<keyword evidence="6" id="KW-0680">Restriction system</keyword>
<dbReference type="GO" id="GO:0003677">
    <property type="term" value="F:DNA binding"/>
    <property type="evidence" value="ECO:0007669"/>
    <property type="project" value="InterPro"/>
</dbReference>
<dbReference type="Pfam" id="PF12161">
    <property type="entry name" value="HsdM_N"/>
    <property type="match status" value="1"/>
</dbReference>
<evidence type="ECO:0000256" key="6">
    <source>
        <dbReference type="ARBA" id="ARBA00022747"/>
    </source>
</evidence>
<dbReference type="GO" id="GO:0032259">
    <property type="term" value="P:methylation"/>
    <property type="evidence" value="ECO:0007669"/>
    <property type="project" value="UniProtKB-KW"/>
</dbReference>
<evidence type="ECO:0000256" key="2">
    <source>
        <dbReference type="ARBA" id="ARBA00011900"/>
    </source>
</evidence>
<dbReference type="Gene3D" id="1.20.1260.30">
    <property type="match status" value="1"/>
</dbReference>
<dbReference type="PANTHER" id="PTHR42933:SF3">
    <property type="entry name" value="TYPE I RESTRICTION ENZYME MJAVIII METHYLASE SUBUNIT"/>
    <property type="match status" value="1"/>
</dbReference>
<keyword evidence="5" id="KW-0949">S-adenosyl-L-methionine</keyword>
<dbReference type="GO" id="GO:0008170">
    <property type="term" value="F:N-methyltransferase activity"/>
    <property type="evidence" value="ECO:0007669"/>
    <property type="project" value="InterPro"/>
</dbReference>
<evidence type="ECO:0000256" key="3">
    <source>
        <dbReference type="ARBA" id="ARBA00022603"/>
    </source>
</evidence>
<dbReference type="OrthoDB" id="9806213at2"/>
<evidence type="ECO:0000256" key="4">
    <source>
        <dbReference type="ARBA" id="ARBA00022679"/>
    </source>
</evidence>
<evidence type="ECO:0000259" key="9">
    <source>
        <dbReference type="Pfam" id="PF12161"/>
    </source>
</evidence>
<gene>
    <name evidence="10" type="ORF">SAMN05443999_12115</name>
</gene>
<dbReference type="GO" id="GO:0009007">
    <property type="term" value="F:site-specific DNA-methyltransferase (adenine-specific) activity"/>
    <property type="evidence" value="ECO:0007669"/>
    <property type="project" value="UniProtKB-EC"/>
</dbReference>
<feature type="domain" description="N6 adenine-specific DNA methyltransferase N-terminal" evidence="9">
    <location>
        <begin position="9"/>
        <end position="147"/>
    </location>
</feature>
<name>A0A1H7XJH3_9RHOB</name>
<evidence type="ECO:0000313" key="10">
    <source>
        <dbReference type="EMBL" id="SEM33911.1"/>
    </source>
</evidence>
<comment type="similarity">
    <text evidence="1">Belongs to the N(4)/N(6)-methyltransferase family.</text>
</comment>
<dbReference type="SUPFAM" id="SSF53335">
    <property type="entry name" value="S-adenosyl-L-methionine-dependent methyltransferases"/>
    <property type="match status" value="1"/>
</dbReference>
<evidence type="ECO:0000259" key="8">
    <source>
        <dbReference type="Pfam" id="PF02384"/>
    </source>
</evidence>
<dbReference type="InterPro" id="IPR029063">
    <property type="entry name" value="SAM-dependent_MTases_sf"/>
</dbReference>
<dbReference type="STRING" id="1287727.SAMN05443999_12115"/>
<dbReference type="PRINTS" id="PR00507">
    <property type="entry name" value="N12N6MTFRASE"/>
</dbReference>
<dbReference type="PANTHER" id="PTHR42933">
    <property type="entry name" value="SLR6095 PROTEIN"/>
    <property type="match status" value="1"/>
</dbReference>
<dbReference type="RefSeq" id="WP_093039295.1">
    <property type="nucleotide sequence ID" value="NZ_FOAG01000021.1"/>
</dbReference>
<feature type="domain" description="DNA methylase adenine-specific" evidence="8">
    <location>
        <begin position="162"/>
        <end position="469"/>
    </location>
</feature>
<dbReference type="InterPro" id="IPR051537">
    <property type="entry name" value="DNA_Adenine_Mtase"/>
</dbReference>
<dbReference type="Proteomes" id="UP000199582">
    <property type="component" value="Unassembled WGS sequence"/>
</dbReference>
<dbReference type="AlphaFoldDB" id="A0A1H7XJH3"/>
<dbReference type="Pfam" id="PF02384">
    <property type="entry name" value="N6_Mtase"/>
    <property type="match status" value="1"/>
</dbReference>
<organism evidence="10 11">
    <name type="scientific">Roseovarius azorensis</name>
    <dbReference type="NCBI Taxonomy" id="1287727"/>
    <lineage>
        <taxon>Bacteria</taxon>
        <taxon>Pseudomonadati</taxon>
        <taxon>Pseudomonadota</taxon>
        <taxon>Alphaproteobacteria</taxon>
        <taxon>Rhodobacterales</taxon>
        <taxon>Roseobacteraceae</taxon>
        <taxon>Roseovarius</taxon>
    </lineage>
</organism>
<protein>
    <recommendedName>
        <fullName evidence="2">site-specific DNA-methyltransferase (adenine-specific)</fullName>
        <ecNumber evidence="2">2.1.1.72</ecNumber>
    </recommendedName>
</protein>
<keyword evidence="3" id="KW-0489">Methyltransferase</keyword>
<dbReference type="GO" id="GO:0009307">
    <property type="term" value="P:DNA restriction-modification system"/>
    <property type="evidence" value="ECO:0007669"/>
    <property type="project" value="UniProtKB-KW"/>
</dbReference>
<keyword evidence="4" id="KW-0808">Transferase</keyword>
<proteinExistence type="inferred from homology"/>